<accession>A0A4Z2GKL0</accession>
<evidence type="ECO:0000256" key="1">
    <source>
        <dbReference type="SAM" id="MobiDB-lite"/>
    </source>
</evidence>
<dbReference type="EMBL" id="SRLO01000504">
    <property type="protein sequence ID" value="TNN53839.1"/>
    <property type="molecule type" value="Genomic_DNA"/>
</dbReference>
<proteinExistence type="predicted"/>
<protein>
    <submittedName>
        <fullName evidence="2">Uncharacterized protein</fullName>
    </submittedName>
</protein>
<evidence type="ECO:0000313" key="3">
    <source>
        <dbReference type="Proteomes" id="UP000314294"/>
    </source>
</evidence>
<keyword evidence="3" id="KW-1185">Reference proteome</keyword>
<dbReference type="AlphaFoldDB" id="A0A4Z2GKL0"/>
<name>A0A4Z2GKL0_9TELE</name>
<comment type="caution">
    <text evidence="2">The sequence shown here is derived from an EMBL/GenBank/DDBJ whole genome shotgun (WGS) entry which is preliminary data.</text>
</comment>
<dbReference type="Proteomes" id="UP000314294">
    <property type="component" value="Unassembled WGS sequence"/>
</dbReference>
<reference evidence="2 3" key="1">
    <citation type="submission" date="2019-03" db="EMBL/GenBank/DDBJ databases">
        <title>First draft genome of Liparis tanakae, snailfish: a comprehensive survey of snailfish specific genes.</title>
        <authorList>
            <person name="Kim W."/>
            <person name="Song I."/>
            <person name="Jeong J.-H."/>
            <person name="Kim D."/>
            <person name="Kim S."/>
            <person name="Ryu S."/>
            <person name="Song J.Y."/>
            <person name="Lee S.K."/>
        </authorList>
    </citation>
    <scope>NUCLEOTIDE SEQUENCE [LARGE SCALE GENOMIC DNA]</scope>
    <source>
        <tissue evidence="2">Muscle</tissue>
    </source>
</reference>
<gene>
    <name evidence="2" type="ORF">EYF80_035984</name>
</gene>
<evidence type="ECO:0000313" key="2">
    <source>
        <dbReference type="EMBL" id="TNN53839.1"/>
    </source>
</evidence>
<organism evidence="2 3">
    <name type="scientific">Liparis tanakae</name>
    <name type="common">Tanaka's snailfish</name>
    <dbReference type="NCBI Taxonomy" id="230148"/>
    <lineage>
        <taxon>Eukaryota</taxon>
        <taxon>Metazoa</taxon>
        <taxon>Chordata</taxon>
        <taxon>Craniata</taxon>
        <taxon>Vertebrata</taxon>
        <taxon>Euteleostomi</taxon>
        <taxon>Actinopterygii</taxon>
        <taxon>Neopterygii</taxon>
        <taxon>Teleostei</taxon>
        <taxon>Neoteleostei</taxon>
        <taxon>Acanthomorphata</taxon>
        <taxon>Eupercaria</taxon>
        <taxon>Perciformes</taxon>
        <taxon>Cottioidei</taxon>
        <taxon>Cottales</taxon>
        <taxon>Liparidae</taxon>
        <taxon>Liparis</taxon>
    </lineage>
</organism>
<sequence length="142" mass="14991">MYLYEQPRLWSYSPGKSGGLYPTTEGISWAAVDSPPRHNGSIVPRLPPGPKARRIPSSLGALDLWTGANLRGTTLRSASAETRTPLNSEPGSGVGTESSTAAPSSSRLQLFSPATGVKSCTLLQLLLKTLRPASLKWKASSG</sequence>
<feature type="region of interest" description="Disordered" evidence="1">
    <location>
        <begin position="74"/>
        <end position="107"/>
    </location>
</feature>